<gene>
    <name evidence="2" type="ORF">M595_4991</name>
</gene>
<accession>U7QDK4</accession>
<reference evidence="2 3" key="1">
    <citation type="journal article" date="2013" name="Front. Microbiol.">
        <title>Comparative genomic analyses of the cyanobacterium, Lyngbya aestuarii BL J, a powerful hydrogen producer.</title>
        <authorList>
            <person name="Kothari A."/>
            <person name="Vaughn M."/>
            <person name="Garcia-Pichel F."/>
        </authorList>
    </citation>
    <scope>NUCLEOTIDE SEQUENCE [LARGE SCALE GENOMIC DNA]</scope>
    <source>
        <strain evidence="2 3">BL J</strain>
    </source>
</reference>
<protein>
    <submittedName>
        <fullName evidence="2">Uncharacterized protein</fullName>
    </submittedName>
</protein>
<evidence type="ECO:0000313" key="3">
    <source>
        <dbReference type="Proteomes" id="UP000017127"/>
    </source>
</evidence>
<organism evidence="2 3">
    <name type="scientific">Lyngbya aestuarii BL J</name>
    <dbReference type="NCBI Taxonomy" id="1348334"/>
    <lineage>
        <taxon>Bacteria</taxon>
        <taxon>Bacillati</taxon>
        <taxon>Cyanobacteriota</taxon>
        <taxon>Cyanophyceae</taxon>
        <taxon>Oscillatoriophycideae</taxon>
        <taxon>Oscillatoriales</taxon>
        <taxon>Microcoleaceae</taxon>
        <taxon>Lyngbya</taxon>
    </lineage>
</organism>
<evidence type="ECO:0000256" key="1">
    <source>
        <dbReference type="SAM" id="Coils"/>
    </source>
</evidence>
<keyword evidence="1" id="KW-0175">Coiled coil</keyword>
<dbReference type="AlphaFoldDB" id="U7QDK4"/>
<comment type="caution">
    <text evidence="2">The sequence shown here is derived from an EMBL/GenBank/DDBJ whole genome shotgun (WGS) entry which is preliminary data.</text>
</comment>
<dbReference type="EMBL" id="AUZM01000069">
    <property type="protein sequence ID" value="ERT05085.1"/>
    <property type="molecule type" value="Genomic_DNA"/>
</dbReference>
<feature type="coiled-coil region" evidence="1">
    <location>
        <begin position="89"/>
        <end position="116"/>
    </location>
</feature>
<name>U7QDK4_9CYAN</name>
<proteinExistence type="predicted"/>
<evidence type="ECO:0000313" key="2">
    <source>
        <dbReference type="EMBL" id="ERT05085.1"/>
    </source>
</evidence>
<dbReference type="Proteomes" id="UP000017127">
    <property type="component" value="Unassembled WGS sequence"/>
</dbReference>
<dbReference type="OrthoDB" id="487403at2"/>
<keyword evidence="3" id="KW-1185">Reference proteome</keyword>
<sequence length="131" mass="15150">MDKVPFFVTQDDFRNHGLSDYLVRQIVKGLDFVRKKNGLRLYSTLDVVAAIENKLAQPKTRNITHEKLQPVLAKLKGESNVIKVDFLQNLSLEERVKVLQSRIEAADQDLENTVLKEYEEVRRKIQEALSN</sequence>
<dbReference type="RefSeq" id="WP_023068691.1">
    <property type="nucleotide sequence ID" value="NZ_AUZM01000069.1"/>
</dbReference>